<dbReference type="Pfam" id="PF00364">
    <property type="entry name" value="Biotin_lipoyl"/>
    <property type="match status" value="1"/>
</dbReference>
<evidence type="ECO:0000256" key="3">
    <source>
        <dbReference type="ARBA" id="ARBA00022989"/>
    </source>
</evidence>
<dbReference type="EMBL" id="JAFIDN010000006">
    <property type="protein sequence ID" value="MBP3192861.1"/>
    <property type="molecule type" value="Genomic_DNA"/>
</dbReference>
<dbReference type="InterPro" id="IPR000089">
    <property type="entry name" value="Biotin_lipoyl"/>
</dbReference>
<proteinExistence type="predicted"/>
<keyword evidence="4 6" id="KW-0472">Membrane</keyword>
<evidence type="ECO:0000256" key="2">
    <source>
        <dbReference type="ARBA" id="ARBA00022692"/>
    </source>
</evidence>
<dbReference type="PANTHER" id="PTHR30386:SF26">
    <property type="entry name" value="TRANSPORT PROTEIN COMB"/>
    <property type="match status" value="1"/>
</dbReference>
<reference evidence="8" key="1">
    <citation type="submission" date="2021-02" db="EMBL/GenBank/DDBJ databases">
        <title>Natronogracilivirga saccharolytica gen. nov. sp. nov. a new anaerobic, haloalkiliphilic carbohydrate-fermenting bacterium from soda lake and proposing of Cyclonatronumiaceae fam. nov. in the phylum Balneolaeota.</title>
        <authorList>
            <person name="Zhilina T.N."/>
            <person name="Sorokin D.Y."/>
            <person name="Zavarzina D.G."/>
            <person name="Toshchakov S.V."/>
            <person name="Kublanov I.V."/>
        </authorList>
    </citation>
    <scope>NUCLEOTIDE SEQUENCE</scope>
    <source>
        <strain evidence="8">Z-1702</strain>
    </source>
</reference>
<evidence type="ECO:0000256" key="5">
    <source>
        <dbReference type="SAM" id="Coils"/>
    </source>
</evidence>
<evidence type="ECO:0000256" key="1">
    <source>
        <dbReference type="ARBA" id="ARBA00004167"/>
    </source>
</evidence>
<dbReference type="RefSeq" id="WP_210511970.1">
    <property type="nucleotide sequence ID" value="NZ_JAFIDN010000006.1"/>
</dbReference>
<accession>A0A8J7UTR7</accession>
<dbReference type="GO" id="GO:0016020">
    <property type="term" value="C:membrane"/>
    <property type="evidence" value="ECO:0007669"/>
    <property type="project" value="UniProtKB-SubCell"/>
</dbReference>
<feature type="coiled-coil region" evidence="5">
    <location>
        <begin position="132"/>
        <end position="199"/>
    </location>
</feature>
<dbReference type="InterPro" id="IPR050739">
    <property type="entry name" value="MFP"/>
</dbReference>
<organism evidence="8 9">
    <name type="scientific">Natronogracilivirga saccharolytica</name>
    <dbReference type="NCBI Taxonomy" id="2812953"/>
    <lineage>
        <taxon>Bacteria</taxon>
        <taxon>Pseudomonadati</taxon>
        <taxon>Balneolota</taxon>
        <taxon>Balneolia</taxon>
        <taxon>Balneolales</taxon>
        <taxon>Cyclonatronaceae</taxon>
        <taxon>Natronogracilivirga</taxon>
    </lineage>
</organism>
<evidence type="ECO:0000259" key="7">
    <source>
        <dbReference type="Pfam" id="PF00364"/>
    </source>
</evidence>
<feature type="domain" description="Lipoyl-binding" evidence="7">
    <location>
        <begin position="231"/>
        <end position="269"/>
    </location>
</feature>
<evidence type="ECO:0000256" key="6">
    <source>
        <dbReference type="SAM" id="Phobius"/>
    </source>
</evidence>
<dbReference type="Gene3D" id="1.10.287.470">
    <property type="entry name" value="Helix hairpin bin"/>
    <property type="match status" value="1"/>
</dbReference>
<dbReference type="Gene3D" id="2.40.50.100">
    <property type="match status" value="1"/>
</dbReference>
<name>A0A8J7UTR7_9BACT</name>
<keyword evidence="3 6" id="KW-1133">Transmembrane helix</keyword>
<evidence type="ECO:0000313" key="8">
    <source>
        <dbReference type="EMBL" id="MBP3192861.1"/>
    </source>
</evidence>
<keyword evidence="2 6" id="KW-0812">Transmembrane</keyword>
<dbReference type="PANTHER" id="PTHR30386">
    <property type="entry name" value="MEMBRANE FUSION SUBUNIT OF EMRAB-TOLC MULTIDRUG EFFLUX PUMP"/>
    <property type="match status" value="1"/>
</dbReference>
<dbReference type="SUPFAM" id="SSF51230">
    <property type="entry name" value="Single hybrid motif"/>
    <property type="match status" value="1"/>
</dbReference>
<keyword evidence="5" id="KW-0175">Coiled coil</keyword>
<comment type="caution">
    <text evidence="8">The sequence shown here is derived from an EMBL/GenBank/DDBJ whole genome shotgun (WGS) entry which is preliminary data.</text>
</comment>
<gene>
    <name evidence="8" type="ORF">NATSA_09320</name>
</gene>
<protein>
    <recommendedName>
        <fullName evidence="7">Lipoyl-binding domain-containing protein</fullName>
    </recommendedName>
</protein>
<keyword evidence="9" id="KW-1185">Reference proteome</keyword>
<dbReference type="AlphaFoldDB" id="A0A8J7UTR7"/>
<evidence type="ECO:0000313" key="9">
    <source>
        <dbReference type="Proteomes" id="UP000673975"/>
    </source>
</evidence>
<dbReference type="Proteomes" id="UP000673975">
    <property type="component" value="Unassembled WGS sequence"/>
</dbReference>
<comment type="subcellular location">
    <subcellularLocation>
        <location evidence="1">Membrane</location>
        <topology evidence="1">Single-pass membrane protein</topology>
    </subcellularLocation>
</comment>
<dbReference type="InterPro" id="IPR011053">
    <property type="entry name" value="Single_hybrid_motif"/>
</dbReference>
<evidence type="ECO:0000256" key="4">
    <source>
        <dbReference type="ARBA" id="ARBA00023136"/>
    </source>
</evidence>
<feature type="transmembrane region" description="Helical" evidence="6">
    <location>
        <begin position="21"/>
        <end position="40"/>
    </location>
</feature>
<sequence length="363" mass="41302">MANNHEKIPVPPSQRWREIRVRIIPFAVFVVVAGVVAWLWQDRMDATTMVGRVVGQQAEVRSPQAGALSEITVQDFDSVSAGDPVGRLITTDPKIMEAELAVVLAELELTRLSMDPFADQQRNILNYESMQMDLMENRARLAMATIQKQQAERELQRVERLDELGLTTDEAVDEARTEFRSLEQEVEVIAQLVDRLDERLEAIDLDRVPELWKEDDPRAAAIKVHQRTIEKIEAEMMPVTLEAPVSGQVSEVLKSNGEFVEQGDIVMNIQSPTPDYIIGHVRHPVFVKPEPGMEVLVRKQTRDREEAIMVVDQVGVQMETIEELSQLFPEQPFETTGLPVRIRINRELDLMPGEIVDMRLITR</sequence>